<evidence type="ECO:0000259" key="4">
    <source>
        <dbReference type="Pfam" id="PF04841"/>
    </source>
</evidence>
<name>A0A9P8RQ94_9PEZI</name>
<dbReference type="GO" id="GO:0030897">
    <property type="term" value="C:HOPS complex"/>
    <property type="evidence" value="ECO:0007669"/>
    <property type="project" value="TreeGrafter"/>
</dbReference>
<dbReference type="PANTHER" id="PTHR12811">
    <property type="entry name" value="VACUOLAR PROTEIN SORTING VPS16"/>
    <property type="match status" value="1"/>
</dbReference>
<dbReference type="InterPro" id="IPR015943">
    <property type="entry name" value="WD40/YVTN_repeat-like_dom_sf"/>
</dbReference>
<reference evidence="5" key="1">
    <citation type="submission" date="2021-03" db="EMBL/GenBank/DDBJ databases">
        <title>Comparative genomics and phylogenomic investigation of the class Geoglossomycetes provide insights into ecological specialization and systematics.</title>
        <authorList>
            <person name="Melie T."/>
            <person name="Pirro S."/>
            <person name="Miller A.N."/>
            <person name="Quandt A."/>
        </authorList>
    </citation>
    <scope>NUCLEOTIDE SEQUENCE</scope>
    <source>
        <strain evidence="5">CAQ_001_2017</strain>
    </source>
</reference>
<dbReference type="InterPro" id="IPR016534">
    <property type="entry name" value="VPS16"/>
</dbReference>
<dbReference type="InterPro" id="IPR038132">
    <property type="entry name" value="Vps16_C_sf"/>
</dbReference>
<dbReference type="SUPFAM" id="SSF50978">
    <property type="entry name" value="WD40 repeat-like"/>
    <property type="match status" value="1"/>
</dbReference>
<feature type="domain" description="Vps16 N-terminal" evidence="4">
    <location>
        <begin position="4"/>
        <end position="82"/>
    </location>
</feature>
<dbReference type="GO" id="GO:0006886">
    <property type="term" value="P:intracellular protein transport"/>
    <property type="evidence" value="ECO:0007669"/>
    <property type="project" value="InterPro"/>
</dbReference>
<keyword evidence="6" id="KW-1185">Reference proteome</keyword>
<dbReference type="GO" id="GO:0003779">
    <property type="term" value="F:actin binding"/>
    <property type="evidence" value="ECO:0007669"/>
    <property type="project" value="TreeGrafter"/>
</dbReference>
<dbReference type="InterPro" id="IPR006926">
    <property type="entry name" value="Vps16_N"/>
</dbReference>
<dbReference type="GO" id="GO:0016197">
    <property type="term" value="P:endosomal transport"/>
    <property type="evidence" value="ECO:0007669"/>
    <property type="project" value="TreeGrafter"/>
</dbReference>
<comment type="caution">
    <text evidence="5">The sequence shown here is derived from an EMBL/GenBank/DDBJ whole genome shotgun (WGS) entry which is preliminary data.</text>
</comment>
<evidence type="ECO:0000313" key="5">
    <source>
        <dbReference type="EMBL" id="KAH0559753.1"/>
    </source>
</evidence>
<dbReference type="Proteomes" id="UP000750711">
    <property type="component" value="Unassembled WGS sequence"/>
</dbReference>
<dbReference type="GO" id="GO:0042144">
    <property type="term" value="P:vacuole fusion, non-autophagic"/>
    <property type="evidence" value="ECO:0007669"/>
    <property type="project" value="TreeGrafter"/>
</dbReference>
<dbReference type="Pfam" id="PF04840">
    <property type="entry name" value="Vps16_C"/>
    <property type="match status" value="1"/>
</dbReference>
<comment type="similarity">
    <text evidence="1 2">Belongs to the VPS16 family.</text>
</comment>
<evidence type="ECO:0000256" key="1">
    <source>
        <dbReference type="ARBA" id="ARBA00009250"/>
    </source>
</evidence>
<proteinExistence type="inferred from homology"/>
<comment type="function">
    <text evidence="2">Essential for vacuolar protein sorting. Required for vacuole biogenesis, stability and to maintain vacuole morphology.</text>
</comment>
<protein>
    <recommendedName>
        <fullName evidence="2">Probable vacuolar protein sorting-associated protein 16 homolog</fullName>
    </recommendedName>
</protein>
<keyword evidence="2" id="KW-0813">Transport</keyword>
<keyword evidence="2" id="KW-0653">Protein transport</keyword>
<feature type="domain" description="Vps16 N-terminal" evidence="4">
    <location>
        <begin position="100"/>
        <end position="427"/>
    </location>
</feature>
<dbReference type="GO" id="GO:0005768">
    <property type="term" value="C:endosome"/>
    <property type="evidence" value="ECO:0007669"/>
    <property type="project" value="TreeGrafter"/>
</dbReference>
<dbReference type="InterPro" id="IPR036322">
    <property type="entry name" value="WD40_repeat_dom_sf"/>
</dbReference>
<evidence type="ECO:0000313" key="6">
    <source>
        <dbReference type="Proteomes" id="UP000750711"/>
    </source>
</evidence>
<dbReference type="InterPro" id="IPR006925">
    <property type="entry name" value="Vps16_C"/>
</dbReference>
<dbReference type="Pfam" id="PF04841">
    <property type="entry name" value="Vps16_N"/>
    <property type="match status" value="2"/>
</dbReference>
<dbReference type="Gene3D" id="2.130.10.10">
    <property type="entry name" value="YVTN repeat-like/Quinoprotein amine dehydrogenase"/>
    <property type="match status" value="1"/>
</dbReference>
<organism evidence="5 6">
    <name type="scientific">Trichoglossum hirsutum</name>
    <dbReference type="NCBI Taxonomy" id="265104"/>
    <lineage>
        <taxon>Eukaryota</taxon>
        <taxon>Fungi</taxon>
        <taxon>Dikarya</taxon>
        <taxon>Ascomycota</taxon>
        <taxon>Pezizomycotina</taxon>
        <taxon>Geoglossomycetes</taxon>
        <taxon>Geoglossales</taxon>
        <taxon>Geoglossaceae</taxon>
        <taxon>Trichoglossum</taxon>
    </lineage>
</organism>
<evidence type="ECO:0000256" key="2">
    <source>
        <dbReference type="PIRNR" id="PIRNR007949"/>
    </source>
</evidence>
<feature type="domain" description="Vps16 C-terminal" evidence="3">
    <location>
        <begin position="521"/>
        <end position="830"/>
    </location>
</feature>
<dbReference type="Gene3D" id="1.10.150.780">
    <property type="entry name" value="Vps16, C-terminal region"/>
    <property type="match status" value="1"/>
</dbReference>
<evidence type="ECO:0000259" key="3">
    <source>
        <dbReference type="Pfam" id="PF04840"/>
    </source>
</evidence>
<dbReference type="AlphaFoldDB" id="A0A9P8RQ94"/>
<dbReference type="PIRSF" id="PIRSF007949">
    <property type="entry name" value="VPS16"/>
    <property type="match status" value="1"/>
</dbReference>
<gene>
    <name evidence="5" type="ORF">GP486_003733</name>
</gene>
<accession>A0A9P8RQ94</accession>
<sequence>MSNPTADWEKVGDRFYRKVQLYTAVFDQDLELDNYVVAGAPYGGALALYRDEEKLHAYRGTQAAKSTIDIYSYAGKLIHRINVCVPDSNFALLLLTDPRSLQWDKGSIKGLGWSDDEKLLVVTEDGTVCCYYDFQGDFTQFLLGHGAEEIGVKACRFWSTGFVALLSNNRLISVSRYDEPRPKLLAQPPTETVHSWTLIPPAYTLSRSVEVLLATGQTIHVVDSSDSEDRLLQNGPFTHISVSPNGRFVALYTEDKKLWVISSDFQRKLSEYDSRSRSIPKDLRWCGNNSVVLAWEDEIHMVGPNGAASKYFYDSRVHLVADIDGVRLITNEVCEFLQKVPDVTEEIFKLGSTSPASVLLDAADQLEKKSPKADDNIQLIRPNLVEAVDTCVKAAGHEFSIHWQKQLLKAASFGKSVLDLYNSDDFVEMCETLRVLNAVRFYEIGLPLSYDQFIRLTPENLVHRLVNRHEYLVALRISEYLRLPTDRIYTHWACQKVRVSTDDEETICRLIVQKLTGKRGISFEEIARAAYDEGRGRLATQLLSYEPRAGRQVPLLLSMEEAEIALDRAIESGDTDLVFFVLLHLKKTLPLASFFHVVNDRPVATALVESSAREQDRELLKDLYYQDDRRADGANVIVGESLRQRDTQSKIDKLKLAVKLLQDSKESALEVKCLEENMKLLRIQEALDKDLDESFAGLSVNETIFKLTRLGHWSKAKKVQSDFKVSERTVWWLRLRALVAKRDWVELEELAKQKKSPIGWEPFFNEIISAGNTKVASIFIPKCTHLPVADRIEMWVKCGLLVKAGEEAFRAKDFNSLEILKSKASGSAAQEIYRMIAQLRPSK</sequence>
<dbReference type="EMBL" id="JAGHQM010000529">
    <property type="protein sequence ID" value="KAH0559753.1"/>
    <property type="molecule type" value="Genomic_DNA"/>
</dbReference>
<dbReference type="PANTHER" id="PTHR12811:SF0">
    <property type="entry name" value="VACUOLAR PROTEIN SORTING-ASSOCIATED PROTEIN 16 HOMOLOG"/>
    <property type="match status" value="1"/>
</dbReference>